<dbReference type="InterPro" id="IPR055414">
    <property type="entry name" value="LRR_R13L4/SHOC2-like"/>
</dbReference>
<protein>
    <recommendedName>
        <fullName evidence="2">Disease resistance R13L4/SHOC-2-like LRR domain-containing protein</fullName>
    </recommendedName>
</protein>
<reference evidence="3" key="2">
    <citation type="submission" date="2020-10" db="EMBL/GenBank/DDBJ databases">
        <authorList>
            <person name="Scholz U."/>
            <person name="Mascher M."/>
            <person name="Fiebig A."/>
        </authorList>
    </citation>
    <scope>NUCLEOTIDE SEQUENCE [LARGE SCALE GENOMIC DNA]</scope>
    <source>
        <strain evidence="3">cv. Morex</strain>
    </source>
</reference>
<proteinExistence type="predicted"/>
<dbReference type="PANTHER" id="PTHR47186">
    <property type="entry name" value="LEUCINE-RICH REPEAT-CONTAINING PROTEIN 57"/>
    <property type="match status" value="1"/>
</dbReference>
<dbReference type="Gene3D" id="3.80.10.10">
    <property type="entry name" value="Ribonuclease Inhibitor"/>
    <property type="match status" value="1"/>
</dbReference>
<dbReference type="Proteomes" id="UP000011116">
    <property type="component" value="Chromosome 6H"/>
</dbReference>
<dbReference type="Pfam" id="PF23598">
    <property type="entry name" value="LRR_14"/>
    <property type="match status" value="1"/>
</dbReference>
<reference evidence="3" key="3">
    <citation type="submission" date="2022-01" db="UniProtKB">
        <authorList>
            <consortium name="EnsemblPlants"/>
        </authorList>
    </citation>
    <scope>IDENTIFICATION</scope>
    <source>
        <strain evidence="3">subsp. vulgare</strain>
    </source>
</reference>
<organism evidence="3 4">
    <name type="scientific">Hordeum vulgare subsp. vulgare</name>
    <name type="common">Domesticated barley</name>
    <dbReference type="NCBI Taxonomy" id="112509"/>
    <lineage>
        <taxon>Eukaryota</taxon>
        <taxon>Viridiplantae</taxon>
        <taxon>Streptophyta</taxon>
        <taxon>Embryophyta</taxon>
        <taxon>Tracheophyta</taxon>
        <taxon>Spermatophyta</taxon>
        <taxon>Magnoliopsida</taxon>
        <taxon>Liliopsida</taxon>
        <taxon>Poales</taxon>
        <taxon>Poaceae</taxon>
        <taxon>BOP clade</taxon>
        <taxon>Pooideae</taxon>
        <taxon>Triticodae</taxon>
        <taxon>Triticeae</taxon>
        <taxon>Hordeinae</taxon>
        <taxon>Hordeum</taxon>
    </lineage>
</organism>
<accession>A0A8I6XZB9</accession>
<dbReference type="AlphaFoldDB" id="A0A8I6XZB9"/>
<sequence length="358" mass="40010">MVADLTAIGQLFQLRYLKVSAASGSIELPTEIRGLVHLETLDIDCRTAQNIPSDIVMLRRLSHLIFPRDTGLPNGIGNMKSLRTLRCYCMGKTSLHDIVGLGELTNLRELTLTKTYKFDMVKAGVDALVDSIGKLCDLRFLYLACNLERYVDLLDSISDPPLCMENLRLGGWPFYKVPKWIGDLDCLHRLSLCVERLRTDDVHVLGQLPSLVYLSLKVLSIPQDSATIICTGSFPVLECLALMSRDDDATACMEFEAGAMPKLRRLVLGVHDRWGGGSAMPVGMVRLLSLEQIHVDNMSSVHFFFKKEAMPRPLHRVMHTAILLKKLKRSEVGTKSKSEGKINYKAMNAQGEYVDRSS</sequence>
<keyword evidence="4" id="KW-1185">Reference proteome</keyword>
<evidence type="ECO:0000313" key="4">
    <source>
        <dbReference type="Proteomes" id="UP000011116"/>
    </source>
</evidence>
<feature type="domain" description="Disease resistance R13L4/SHOC-2-like LRR" evidence="2">
    <location>
        <begin position="4"/>
        <end position="297"/>
    </location>
</feature>
<dbReference type="InterPro" id="IPR032675">
    <property type="entry name" value="LRR_dom_sf"/>
</dbReference>
<dbReference type="PANTHER" id="PTHR47186:SF3">
    <property type="entry name" value="OS09G0267800 PROTEIN"/>
    <property type="match status" value="1"/>
</dbReference>
<evidence type="ECO:0000313" key="3">
    <source>
        <dbReference type="EnsemblPlants" id="HORVU.MOREX.r3.6HG0559450.1.CDS1"/>
    </source>
</evidence>
<name>A0A8I6XZB9_HORVV</name>
<keyword evidence="1" id="KW-0677">Repeat</keyword>
<dbReference type="EnsemblPlants" id="HORVU.MOREX.r3.6HG0559450.1">
    <property type="protein sequence ID" value="HORVU.MOREX.r3.6HG0559450.1.CDS1"/>
    <property type="gene ID" value="HORVU.MOREX.r3.6HG0559450"/>
</dbReference>
<dbReference type="Gramene" id="HORVU.MOREX.r3.6HG0559450.1">
    <property type="protein sequence ID" value="HORVU.MOREX.r3.6HG0559450.1.CDS1"/>
    <property type="gene ID" value="HORVU.MOREX.r3.6HG0559450"/>
</dbReference>
<evidence type="ECO:0000259" key="2">
    <source>
        <dbReference type="Pfam" id="PF23598"/>
    </source>
</evidence>
<evidence type="ECO:0000256" key="1">
    <source>
        <dbReference type="ARBA" id="ARBA00022737"/>
    </source>
</evidence>
<dbReference type="SUPFAM" id="SSF52058">
    <property type="entry name" value="L domain-like"/>
    <property type="match status" value="1"/>
</dbReference>
<reference evidence="4" key="1">
    <citation type="journal article" date="2012" name="Nature">
        <title>A physical, genetic and functional sequence assembly of the barley genome.</title>
        <authorList>
            <consortium name="The International Barley Genome Sequencing Consortium"/>
            <person name="Mayer K.F."/>
            <person name="Waugh R."/>
            <person name="Brown J.W."/>
            <person name="Schulman A."/>
            <person name="Langridge P."/>
            <person name="Platzer M."/>
            <person name="Fincher G.B."/>
            <person name="Muehlbauer G.J."/>
            <person name="Sato K."/>
            <person name="Close T.J."/>
            <person name="Wise R.P."/>
            <person name="Stein N."/>
        </authorList>
    </citation>
    <scope>NUCLEOTIDE SEQUENCE [LARGE SCALE GENOMIC DNA]</scope>
    <source>
        <strain evidence="4">cv. Morex</strain>
    </source>
</reference>